<dbReference type="AlphaFoldDB" id="A0A4Q9Q4X4"/>
<evidence type="ECO:0000313" key="3">
    <source>
        <dbReference type="EMBL" id="TBU61956.1"/>
    </source>
</evidence>
<dbReference type="Pfam" id="PF20151">
    <property type="entry name" value="DUF6533"/>
    <property type="match status" value="1"/>
</dbReference>
<feature type="domain" description="DUF6533" evidence="2">
    <location>
        <begin position="28"/>
        <end position="66"/>
    </location>
</feature>
<evidence type="ECO:0000313" key="4">
    <source>
        <dbReference type="Proteomes" id="UP000292082"/>
    </source>
</evidence>
<accession>A0A4Q9Q4X4</accession>
<feature type="transmembrane region" description="Helical" evidence="1">
    <location>
        <begin position="113"/>
        <end position="132"/>
    </location>
</feature>
<feature type="transmembrane region" description="Helical" evidence="1">
    <location>
        <begin position="55"/>
        <end position="76"/>
    </location>
</feature>
<evidence type="ECO:0000256" key="1">
    <source>
        <dbReference type="SAM" id="Phobius"/>
    </source>
</evidence>
<organism evidence="3 4">
    <name type="scientific">Dichomitus squalens</name>
    <dbReference type="NCBI Taxonomy" id="114155"/>
    <lineage>
        <taxon>Eukaryota</taxon>
        <taxon>Fungi</taxon>
        <taxon>Dikarya</taxon>
        <taxon>Basidiomycota</taxon>
        <taxon>Agaricomycotina</taxon>
        <taxon>Agaricomycetes</taxon>
        <taxon>Polyporales</taxon>
        <taxon>Polyporaceae</taxon>
        <taxon>Dichomitus</taxon>
    </lineage>
</organism>
<gene>
    <name evidence="3" type="ORF">BD310DRAFT_812338</name>
</gene>
<name>A0A4Q9Q4X4_9APHY</name>
<keyword evidence="4" id="KW-1185">Reference proteome</keyword>
<evidence type="ECO:0000259" key="2">
    <source>
        <dbReference type="Pfam" id="PF20151"/>
    </source>
</evidence>
<keyword evidence="1" id="KW-0472">Membrane</keyword>
<dbReference type="OMA" id="IRYMEYL"/>
<keyword evidence="1" id="KW-1133">Transmembrane helix</keyword>
<feature type="transmembrane region" description="Helical" evidence="1">
    <location>
        <begin position="138"/>
        <end position="161"/>
    </location>
</feature>
<reference evidence="3 4" key="1">
    <citation type="submission" date="2019-01" db="EMBL/GenBank/DDBJ databases">
        <title>Draft genome sequences of three monokaryotic isolates of the white-rot basidiomycete fungus Dichomitus squalens.</title>
        <authorList>
            <consortium name="DOE Joint Genome Institute"/>
            <person name="Lopez S.C."/>
            <person name="Andreopoulos B."/>
            <person name="Pangilinan J."/>
            <person name="Lipzen A."/>
            <person name="Riley R."/>
            <person name="Ahrendt S."/>
            <person name="Ng V."/>
            <person name="Barry K."/>
            <person name="Daum C."/>
            <person name="Grigoriev I.V."/>
            <person name="Hilden K.S."/>
            <person name="Makela M.R."/>
            <person name="de Vries R.P."/>
        </authorList>
    </citation>
    <scope>NUCLEOTIDE SEQUENCE [LARGE SCALE GENOMIC DNA]</scope>
    <source>
        <strain evidence="3 4">CBS 464.89</strain>
    </source>
</reference>
<dbReference type="InterPro" id="IPR045340">
    <property type="entry name" value="DUF6533"/>
</dbReference>
<feature type="transmembrane region" description="Helical" evidence="1">
    <location>
        <begin position="88"/>
        <end position="106"/>
    </location>
</feature>
<proteinExistence type="predicted"/>
<keyword evidence="1" id="KW-0812">Transmembrane</keyword>
<protein>
    <recommendedName>
        <fullName evidence="2">DUF6533 domain-containing protein</fullName>
    </recommendedName>
</protein>
<dbReference type="EMBL" id="ML145096">
    <property type="protein sequence ID" value="TBU61956.1"/>
    <property type="molecule type" value="Genomic_DNA"/>
</dbReference>
<dbReference type="Proteomes" id="UP000292082">
    <property type="component" value="Unassembled WGS sequence"/>
</dbReference>
<sequence>MSIPDAAGIIAIRDAGYTATLMTAGVGAWVGYDYLLTVGRESRLFWRRKVNAASILFYTNRYLALFYYVALAYYRIISFPFPYDVDIGIRYMEYLPWAVFSALRVYALSHKNWALSVFTFFCSVIALPLNYYATTPSFLSLIVVIRGGQIIADAIVIGVTWKATYQARSERSMSYLMTVMFKNGKCTVRLARL</sequence>
<feature type="transmembrane region" description="Helical" evidence="1">
    <location>
        <begin position="15"/>
        <end position="35"/>
    </location>
</feature>